<evidence type="ECO:0000313" key="2">
    <source>
        <dbReference type="EMBL" id="AWI76072.1"/>
    </source>
</evidence>
<dbReference type="Gene3D" id="2.40.50.180">
    <property type="entry name" value="CheA-289, Domain 4"/>
    <property type="match status" value="1"/>
</dbReference>
<accession>A0A2U8GQY1</accession>
<dbReference type="GO" id="GO:0007165">
    <property type="term" value="P:signal transduction"/>
    <property type="evidence" value="ECO:0007669"/>
    <property type="project" value="InterPro"/>
</dbReference>
<dbReference type="AlphaFoldDB" id="A0A2U8GQY1"/>
<evidence type="ECO:0000313" key="3">
    <source>
        <dbReference type="Proteomes" id="UP000244930"/>
    </source>
</evidence>
<dbReference type="KEGG" id="acom:CEW83_13290"/>
<proteinExistence type="predicted"/>
<keyword evidence="3" id="KW-1185">Reference proteome</keyword>
<dbReference type="SMART" id="SM00260">
    <property type="entry name" value="CheW"/>
    <property type="match status" value="1"/>
</dbReference>
<dbReference type="Pfam" id="PF01584">
    <property type="entry name" value="CheW"/>
    <property type="match status" value="1"/>
</dbReference>
<dbReference type="SUPFAM" id="SSF50341">
    <property type="entry name" value="CheW-like"/>
    <property type="match status" value="1"/>
</dbReference>
<dbReference type="InterPro" id="IPR036061">
    <property type="entry name" value="CheW-like_dom_sf"/>
</dbReference>
<gene>
    <name evidence="2" type="ORF">CEW83_13290</name>
</gene>
<sequence>MSRRISLREFQENLAHRLAEAQTGERRGLLGVQAGNENWLLNLAETGEILAPPPLAHVPLTREWYRGLANVRGTLFGVIDFSSFHGGVPIVAGGHARLLLVGAKHGVHSSLLVTRVLGLRSEEDFEADHGPPDARPWVSKRMRDMQDHPWLKLDIPQLLAQGAFLDAGAD</sequence>
<name>A0A2U8GQY1_9RHOO</name>
<feature type="domain" description="CheW-like" evidence="1">
    <location>
        <begin position="26"/>
        <end position="164"/>
    </location>
</feature>
<reference evidence="2 3" key="1">
    <citation type="submission" date="2017-06" db="EMBL/GenBank/DDBJ databases">
        <title>Azoarcus.</title>
        <authorList>
            <person name="Woo J.-H."/>
            <person name="Kim H.-S."/>
        </authorList>
    </citation>
    <scope>NUCLEOTIDE SEQUENCE [LARGE SCALE GENOMIC DNA]</scope>
    <source>
        <strain evidence="2 3">TSPY31</strain>
    </source>
</reference>
<organism evidence="2 3">
    <name type="scientific">Parazoarcus communis</name>
    <dbReference type="NCBI Taxonomy" id="41977"/>
    <lineage>
        <taxon>Bacteria</taxon>
        <taxon>Pseudomonadati</taxon>
        <taxon>Pseudomonadota</taxon>
        <taxon>Betaproteobacteria</taxon>
        <taxon>Rhodocyclales</taxon>
        <taxon>Zoogloeaceae</taxon>
        <taxon>Parazoarcus</taxon>
    </lineage>
</organism>
<dbReference type="EMBL" id="CP022187">
    <property type="protein sequence ID" value="AWI76072.1"/>
    <property type="molecule type" value="Genomic_DNA"/>
</dbReference>
<protein>
    <submittedName>
        <fullName evidence="2">Twitching motility protein PilI</fullName>
    </submittedName>
</protein>
<dbReference type="Proteomes" id="UP000244930">
    <property type="component" value="Chromosome"/>
</dbReference>
<dbReference type="InterPro" id="IPR002545">
    <property type="entry name" value="CheW-lke_dom"/>
</dbReference>
<dbReference type="RefSeq" id="WP_108949775.1">
    <property type="nucleotide sequence ID" value="NZ_CP022187.1"/>
</dbReference>
<dbReference type="PROSITE" id="PS50851">
    <property type="entry name" value="CHEW"/>
    <property type="match status" value="1"/>
</dbReference>
<dbReference type="GO" id="GO:0006935">
    <property type="term" value="P:chemotaxis"/>
    <property type="evidence" value="ECO:0007669"/>
    <property type="project" value="InterPro"/>
</dbReference>
<evidence type="ECO:0000259" key="1">
    <source>
        <dbReference type="PROSITE" id="PS50851"/>
    </source>
</evidence>